<gene>
    <name evidence="2" type="ORF">FGLOB1_5668</name>
</gene>
<organism evidence="2 3">
    <name type="scientific">Fusarium globosum</name>
    <dbReference type="NCBI Taxonomy" id="78864"/>
    <lineage>
        <taxon>Eukaryota</taxon>
        <taxon>Fungi</taxon>
        <taxon>Dikarya</taxon>
        <taxon>Ascomycota</taxon>
        <taxon>Pezizomycotina</taxon>
        <taxon>Sordariomycetes</taxon>
        <taxon>Hypocreomycetidae</taxon>
        <taxon>Hypocreales</taxon>
        <taxon>Nectriaceae</taxon>
        <taxon>Fusarium</taxon>
        <taxon>Fusarium fujikuroi species complex</taxon>
    </lineage>
</organism>
<protein>
    <submittedName>
        <fullName evidence="2">Uncharacterized protein</fullName>
    </submittedName>
</protein>
<feature type="non-terminal residue" evidence="2">
    <location>
        <position position="1"/>
    </location>
</feature>
<feature type="region of interest" description="Disordered" evidence="1">
    <location>
        <begin position="1"/>
        <end position="60"/>
    </location>
</feature>
<accession>A0A8H6DA47</accession>
<proteinExistence type="predicted"/>
<feature type="compositionally biased region" description="Low complexity" evidence="1">
    <location>
        <begin position="432"/>
        <end position="443"/>
    </location>
</feature>
<sequence>MEVTTRSAQRQTATGSAIPARKDDHPPASVDVPSSTRFRKRKAESSLSNPPKQKHACCDDPPRIPCGLQVPSQGPKANDNAGEEHATFFSDSRHSTLSLRNLICRHRQRLYVHPLQWTSQHLHVLACQFVDQSWVSKVPLKDVTNRSSQQSSRTQRNAPSRKVKKALASLRSHSNNDKRRIWAIEDLMAAYGFHHETSPNSREGDALLLRYGPHDKVSLQVDALSRSHVPVAYLDLDKVESLRVNTVYTEPYRELFERRPHNKPVEAILKAKLRRIRPSIRQYDPFILAVLVALAQERRKSFTTNNATEASTCALELDTRTKLSHITDPIAAFTQHLTKAQQIVEQFDITQELPPTAEFSGLTFTLHDDPASPIFANEAQPGPGCKPDGEPGPESGAEPILFSSSPRDLNTCVEDGDDSDISENFRLANDAVSDISIPVSPSSTGSTQHNSQ</sequence>
<evidence type="ECO:0000313" key="3">
    <source>
        <dbReference type="Proteomes" id="UP000532311"/>
    </source>
</evidence>
<name>A0A8H6DA47_9HYPO</name>
<feature type="region of interest" description="Disordered" evidence="1">
    <location>
        <begin position="376"/>
        <end position="452"/>
    </location>
</feature>
<dbReference type="Proteomes" id="UP000532311">
    <property type="component" value="Unassembled WGS sequence"/>
</dbReference>
<dbReference type="EMBL" id="JAAQPF010000229">
    <property type="protein sequence ID" value="KAF5710051.1"/>
    <property type="molecule type" value="Genomic_DNA"/>
</dbReference>
<feature type="compositionally biased region" description="Low complexity" evidence="1">
    <location>
        <begin position="145"/>
        <end position="157"/>
    </location>
</feature>
<evidence type="ECO:0000313" key="2">
    <source>
        <dbReference type="EMBL" id="KAF5710051.1"/>
    </source>
</evidence>
<feature type="compositionally biased region" description="Polar residues" evidence="1">
    <location>
        <begin position="1"/>
        <end position="15"/>
    </location>
</feature>
<reference evidence="2 3" key="1">
    <citation type="submission" date="2020-05" db="EMBL/GenBank/DDBJ databases">
        <title>Identification and distribution of gene clusters putatively required for synthesis of sphingolipid metabolism inhibitors in phylogenetically diverse species of the filamentous fungus Fusarium.</title>
        <authorList>
            <person name="Kim H.-S."/>
            <person name="Busman M."/>
            <person name="Brown D.W."/>
            <person name="Divon H."/>
            <person name="Uhlig S."/>
            <person name="Proctor R.H."/>
        </authorList>
    </citation>
    <scope>NUCLEOTIDE SEQUENCE [LARGE SCALE GENOMIC DNA]</scope>
    <source>
        <strain evidence="2 3">NRRL 26131</strain>
    </source>
</reference>
<dbReference type="AlphaFoldDB" id="A0A8H6DA47"/>
<keyword evidence="3" id="KW-1185">Reference proteome</keyword>
<feature type="region of interest" description="Disordered" evidence="1">
    <location>
        <begin position="142"/>
        <end position="172"/>
    </location>
</feature>
<comment type="caution">
    <text evidence="2">The sequence shown here is derived from an EMBL/GenBank/DDBJ whole genome shotgun (WGS) entry which is preliminary data.</text>
</comment>
<evidence type="ECO:0000256" key="1">
    <source>
        <dbReference type="SAM" id="MobiDB-lite"/>
    </source>
</evidence>